<dbReference type="InterPro" id="IPR029001">
    <property type="entry name" value="ITPase-like_fam"/>
</dbReference>
<dbReference type="GO" id="GO:0009143">
    <property type="term" value="P:nucleoside triphosphate catabolic process"/>
    <property type="evidence" value="ECO:0007669"/>
    <property type="project" value="InterPro"/>
</dbReference>
<comment type="similarity">
    <text evidence="1">Belongs to the HAM1 NTPase family.</text>
</comment>
<keyword evidence="4" id="KW-1185">Reference proteome</keyword>
<dbReference type="Pfam" id="PF01725">
    <property type="entry name" value="Ham1p_like"/>
    <property type="match status" value="1"/>
</dbReference>
<gene>
    <name evidence="3" type="ORF">U27_06272</name>
</gene>
<proteinExistence type="inferred from homology"/>
<dbReference type="GO" id="GO:0047429">
    <property type="term" value="F:nucleoside triphosphate diphosphatase activity"/>
    <property type="evidence" value="ECO:0007669"/>
    <property type="project" value="InterPro"/>
</dbReference>
<evidence type="ECO:0000256" key="1">
    <source>
        <dbReference type="ARBA" id="ARBA00008023"/>
    </source>
</evidence>
<reference evidence="3" key="1">
    <citation type="journal article" date="2015" name="PeerJ">
        <title>First genomic representation of candidate bacterial phylum KSB3 points to enhanced environmental sensing as a trigger of wastewater bulking.</title>
        <authorList>
            <person name="Sekiguchi Y."/>
            <person name="Ohashi A."/>
            <person name="Parks D.H."/>
            <person name="Yamauchi T."/>
            <person name="Tyson G.W."/>
            <person name="Hugenholtz P."/>
        </authorList>
    </citation>
    <scope>NUCLEOTIDE SEQUENCE [LARGE SCALE GENOMIC DNA]</scope>
</reference>
<accession>A0A081C3Z0</accession>
<dbReference type="GO" id="GO:0005737">
    <property type="term" value="C:cytoplasm"/>
    <property type="evidence" value="ECO:0007669"/>
    <property type="project" value="TreeGrafter"/>
</dbReference>
<dbReference type="EMBL" id="DF820469">
    <property type="protein sequence ID" value="GAK59295.1"/>
    <property type="molecule type" value="Genomic_DNA"/>
</dbReference>
<sequence length="192" mass="21872">MKPINVITSSEIKMKEFKAVLLPEFNVVPYDMELIEPQLADQYAVTAYKAKEAYSKIQQPLCVDDFGLYIPRYNNFPGTLTGLVFKTLGYDGFFKLIDDKEPAYYKSVIAYIDENGIQFFDGILKGHINCQILGEASMFKYPCNNIFIPEGSNKPYAEVYLSGDGFRSHRRPALEKLKKFLLQLSTTNAFNS</sequence>
<evidence type="ECO:0000256" key="2">
    <source>
        <dbReference type="ARBA" id="ARBA00022801"/>
    </source>
</evidence>
<dbReference type="AlphaFoldDB" id="A0A081C3Z0"/>
<evidence type="ECO:0000313" key="3">
    <source>
        <dbReference type="EMBL" id="GAK59295.1"/>
    </source>
</evidence>
<dbReference type="HOGENOM" id="CLU_082080_1_0_0"/>
<protein>
    <submittedName>
        <fullName evidence="3">Nucleoside-triphosphatase</fullName>
    </submittedName>
</protein>
<dbReference type="PANTHER" id="PTHR11067:SF9">
    <property type="entry name" value="INOSINE TRIPHOSPHATE PYROPHOSPHATASE"/>
    <property type="match status" value="1"/>
</dbReference>
<dbReference type="Proteomes" id="UP000030661">
    <property type="component" value="Unassembled WGS sequence"/>
</dbReference>
<dbReference type="STRING" id="1499967.U27_06272"/>
<evidence type="ECO:0000313" key="4">
    <source>
        <dbReference type="Proteomes" id="UP000030661"/>
    </source>
</evidence>
<name>A0A081C3Z0_VECG1</name>
<dbReference type="InterPro" id="IPR002637">
    <property type="entry name" value="RdgB/HAM1"/>
</dbReference>
<dbReference type="PANTHER" id="PTHR11067">
    <property type="entry name" value="INOSINE TRIPHOSPHATE PYROPHOSPHATASE/HAM1 PROTEIN"/>
    <property type="match status" value="1"/>
</dbReference>
<organism evidence="3">
    <name type="scientific">Vecturithrix granuli</name>
    <dbReference type="NCBI Taxonomy" id="1499967"/>
    <lineage>
        <taxon>Bacteria</taxon>
        <taxon>Candidatus Moduliflexota</taxon>
        <taxon>Candidatus Vecturitrichia</taxon>
        <taxon>Candidatus Vecturitrichales</taxon>
        <taxon>Candidatus Vecturitrichaceae</taxon>
        <taxon>Candidatus Vecturithrix</taxon>
    </lineage>
</organism>
<dbReference type="Gene3D" id="3.90.950.10">
    <property type="match status" value="1"/>
</dbReference>
<dbReference type="SUPFAM" id="SSF52972">
    <property type="entry name" value="ITPase-like"/>
    <property type="match status" value="1"/>
</dbReference>
<keyword evidence="2" id="KW-0378">Hydrolase</keyword>